<evidence type="ECO:0000313" key="2">
    <source>
        <dbReference type="EMBL" id="KAL3500026.1"/>
    </source>
</evidence>
<accession>A0ABD2XZ40</accession>
<dbReference type="Proteomes" id="UP001630127">
    <property type="component" value="Unassembled WGS sequence"/>
</dbReference>
<keyword evidence="3" id="KW-1185">Reference proteome</keyword>
<proteinExistence type="predicted"/>
<evidence type="ECO:0000256" key="1">
    <source>
        <dbReference type="SAM" id="MobiDB-lite"/>
    </source>
</evidence>
<dbReference type="PANTHER" id="PTHR22930:SF281">
    <property type="entry name" value="NUCLEASE"/>
    <property type="match status" value="1"/>
</dbReference>
<sequence>MKTDFLRSGETVSRHFHRILNAVLRLQGELLKVPKPGPQDSTNEKWKWFKEGSAADGRVLRDALSRSNGLPINDGYYYLVDVGYTNGKGFLAPFRAEADLDEESEVEKEAPVELIGEPITSVEPSDEWTN</sequence>
<dbReference type="EMBL" id="JBJUIK010000016">
    <property type="protein sequence ID" value="KAL3500026.1"/>
    <property type="molecule type" value="Genomic_DNA"/>
</dbReference>
<comment type="caution">
    <text evidence="2">The sequence shown here is derived from an EMBL/GenBank/DDBJ whole genome shotgun (WGS) entry which is preliminary data.</text>
</comment>
<feature type="region of interest" description="Disordered" evidence="1">
    <location>
        <begin position="102"/>
        <end position="130"/>
    </location>
</feature>
<protein>
    <recommendedName>
        <fullName evidence="4">DDE Tnp4 domain-containing protein</fullName>
    </recommendedName>
</protein>
<reference evidence="2 3" key="1">
    <citation type="submission" date="2024-11" db="EMBL/GenBank/DDBJ databases">
        <title>A near-complete genome assembly of Cinchona calisaya.</title>
        <authorList>
            <person name="Lian D.C."/>
            <person name="Zhao X.W."/>
            <person name="Wei L."/>
        </authorList>
    </citation>
    <scope>NUCLEOTIDE SEQUENCE [LARGE SCALE GENOMIC DNA]</scope>
    <source>
        <tissue evidence="2">Nenye</tissue>
    </source>
</reference>
<evidence type="ECO:0008006" key="4">
    <source>
        <dbReference type="Google" id="ProtNLM"/>
    </source>
</evidence>
<organism evidence="2 3">
    <name type="scientific">Cinchona calisaya</name>
    <dbReference type="NCBI Taxonomy" id="153742"/>
    <lineage>
        <taxon>Eukaryota</taxon>
        <taxon>Viridiplantae</taxon>
        <taxon>Streptophyta</taxon>
        <taxon>Embryophyta</taxon>
        <taxon>Tracheophyta</taxon>
        <taxon>Spermatophyta</taxon>
        <taxon>Magnoliopsida</taxon>
        <taxon>eudicotyledons</taxon>
        <taxon>Gunneridae</taxon>
        <taxon>Pentapetalae</taxon>
        <taxon>asterids</taxon>
        <taxon>lamiids</taxon>
        <taxon>Gentianales</taxon>
        <taxon>Rubiaceae</taxon>
        <taxon>Cinchonoideae</taxon>
        <taxon>Cinchoneae</taxon>
        <taxon>Cinchona</taxon>
    </lineage>
</organism>
<dbReference type="InterPro" id="IPR045249">
    <property type="entry name" value="HARBI1-like"/>
</dbReference>
<gene>
    <name evidence="2" type="ORF">ACH5RR_039119</name>
</gene>
<name>A0ABD2XZ40_9GENT</name>
<dbReference type="PANTHER" id="PTHR22930">
    <property type="match status" value="1"/>
</dbReference>
<evidence type="ECO:0000313" key="3">
    <source>
        <dbReference type="Proteomes" id="UP001630127"/>
    </source>
</evidence>
<dbReference type="AlphaFoldDB" id="A0ABD2XZ40"/>